<dbReference type="GO" id="GO:0046428">
    <property type="term" value="F:1,4-dihydroxy-2-naphthoate polyprenyltransferase activity"/>
    <property type="evidence" value="ECO:0007669"/>
    <property type="project" value="UniProtKB-UniRule"/>
</dbReference>
<feature type="transmembrane region" description="Helical" evidence="8">
    <location>
        <begin position="244"/>
        <end position="264"/>
    </location>
</feature>
<dbReference type="PIRSF" id="PIRSF005355">
    <property type="entry name" value="UBIAD1"/>
    <property type="match status" value="1"/>
</dbReference>
<evidence type="ECO:0000256" key="4">
    <source>
        <dbReference type="ARBA" id="ARBA00022679"/>
    </source>
</evidence>
<evidence type="ECO:0000256" key="8">
    <source>
        <dbReference type="HAMAP-Rule" id="MF_01937"/>
    </source>
</evidence>
<dbReference type="KEGG" id="mbd:MEBOL_006860"/>
<gene>
    <name evidence="8" type="primary">menA</name>
    <name evidence="10" type="ORF">MEBOL_006860</name>
</gene>
<dbReference type="RefSeq" id="WP_095981417.1">
    <property type="nucleotide sequence ID" value="NZ_CP022163.1"/>
</dbReference>
<comment type="similarity">
    <text evidence="8">Belongs to the MenA family. Type 1 subfamily.</text>
</comment>
<dbReference type="EC" id="2.5.1.74" evidence="8 9"/>
<dbReference type="OrthoDB" id="9767568at2"/>
<feature type="transmembrane region" description="Helical" evidence="8">
    <location>
        <begin position="156"/>
        <end position="175"/>
    </location>
</feature>
<comment type="catalytic activity">
    <reaction evidence="8">
        <text>an all-trans-polyprenyl diphosphate + 1,4-dihydroxy-2-naphthoate + H(+) = a 2-demethylmenaquinol + CO2 + diphosphate</text>
        <dbReference type="Rhea" id="RHEA:26478"/>
        <dbReference type="Rhea" id="RHEA-COMP:9563"/>
        <dbReference type="Rhea" id="RHEA-COMP:9564"/>
        <dbReference type="ChEBI" id="CHEBI:11173"/>
        <dbReference type="ChEBI" id="CHEBI:15378"/>
        <dbReference type="ChEBI" id="CHEBI:16526"/>
        <dbReference type="ChEBI" id="CHEBI:33019"/>
        <dbReference type="ChEBI" id="CHEBI:55437"/>
        <dbReference type="ChEBI" id="CHEBI:58914"/>
        <dbReference type="EC" id="2.5.1.74"/>
    </reaction>
</comment>
<evidence type="ECO:0000256" key="1">
    <source>
        <dbReference type="ARBA" id="ARBA00004141"/>
    </source>
</evidence>
<feature type="transmembrane region" description="Helical" evidence="8">
    <location>
        <begin position="127"/>
        <end position="144"/>
    </location>
</feature>
<proteinExistence type="inferred from homology"/>
<dbReference type="InterPro" id="IPR044878">
    <property type="entry name" value="UbiA_sf"/>
</dbReference>
<comment type="function">
    <text evidence="8">Conversion of 1,4-dihydroxy-2-naphthoate (DHNA) to demethylmenaquinone (DMK).</text>
</comment>
<evidence type="ECO:0000313" key="11">
    <source>
        <dbReference type="Proteomes" id="UP000217289"/>
    </source>
</evidence>
<evidence type="ECO:0000256" key="7">
    <source>
        <dbReference type="ARBA" id="ARBA00023136"/>
    </source>
</evidence>
<keyword evidence="7 8" id="KW-0472">Membrane</keyword>
<dbReference type="InterPro" id="IPR000537">
    <property type="entry name" value="UbiA_prenyltransferase"/>
</dbReference>
<dbReference type="EMBL" id="CP022163">
    <property type="protein sequence ID" value="ATB33368.1"/>
    <property type="molecule type" value="Genomic_DNA"/>
</dbReference>
<keyword evidence="3 8" id="KW-1003">Cell membrane</keyword>
<protein>
    <recommendedName>
        <fullName evidence="8 9">1,4-dihydroxy-2-naphthoate octaprenyltransferase</fullName>
        <shortName evidence="8">DHNA-octaprenyltransferase</shortName>
        <ecNumber evidence="8 9">2.5.1.74</ecNumber>
    </recommendedName>
</protein>
<dbReference type="AlphaFoldDB" id="A0A250IQ13"/>
<keyword evidence="6 8" id="KW-1133">Transmembrane helix</keyword>
<feature type="transmembrane region" description="Helical" evidence="8">
    <location>
        <begin position="220"/>
        <end position="238"/>
    </location>
</feature>
<dbReference type="NCBIfam" id="NF004751">
    <property type="entry name" value="PRK06080.1-3"/>
    <property type="match status" value="1"/>
</dbReference>
<keyword evidence="11" id="KW-1185">Reference proteome</keyword>
<dbReference type="CDD" id="cd13962">
    <property type="entry name" value="PT_UbiA_UBIAD1"/>
    <property type="match status" value="1"/>
</dbReference>
<dbReference type="Proteomes" id="UP000217289">
    <property type="component" value="Chromosome"/>
</dbReference>
<dbReference type="PANTHER" id="PTHR13929:SF0">
    <property type="entry name" value="UBIA PRENYLTRANSFERASE DOMAIN-CONTAINING PROTEIN 1"/>
    <property type="match status" value="1"/>
</dbReference>
<dbReference type="Gene3D" id="1.10.357.140">
    <property type="entry name" value="UbiA prenyltransferase"/>
    <property type="match status" value="1"/>
</dbReference>
<dbReference type="GO" id="GO:0005886">
    <property type="term" value="C:plasma membrane"/>
    <property type="evidence" value="ECO:0007669"/>
    <property type="project" value="UniProtKB-SubCell"/>
</dbReference>
<keyword evidence="2 8" id="KW-0474">Menaquinone biosynthesis</keyword>
<keyword evidence="4 8" id="KW-0808">Transferase</keyword>
<comment type="subcellular location">
    <subcellularLocation>
        <location evidence="8">Cell membrane</location>
        <topology evidence="8">Multi-pass membrane protein</topology>
    </subcellularLocation>
    <subcellularLocation>
        <location evidence="1">Membrane</location>
        <topology evidence="1">Multi-pass membrane protein</topology>
    </subcellularLocation>
</comment>
<reference evidence="10 11" key="1">
    <citation type="submission" date="2017-06" db="EMBL/GenBank/DDBJ databases">
        <authorList>
            <person name="Kim H.J."/>
            <person name="Triplett B.A."/>
        </authorList>
    </citation>
    <scope>NUCLEOTIDE SEQUENCE [LARGE SCALE GENOMIC DNA]</scope>
    <source>
        <strain evidence="10 11">DSM 14713</strain>
    </source>
</reference>
<feature type="transmembrane region" description="Helical" evidence="8">
    <location>
        <begin position="181"/>
        <end position="199"/>
    </location>
</feature>
<feature type="transmembrane region" description="Helical" evidence="8">
    <location>
        <begin position="101"/>
        <end position="121"/>
    </location>
</feature>
<keyword evidence="5 8" id="KW-0812">Transmembrane</keyword>
<evidence type="ECO:0000256" key="6">
    <source>
        <dbReference type="ARBA" id="ARBA00022989"/>
    </source>
</evidence>
<sequence length="303" mass="31205">MNTLAPGVEAPRPTLKTWLMAARPKTLTAALVPVMVGTALAHGLGVGRWLPALAALVGAMLIQVGTNLTNDYFDFKKGADTEERLGPKRVTQSGLISPETVLASALACFGLAVLTGIYLVVVGGWPIVAIGVASVLAGYAYTGGPFPLAYHGLGDVFVFLFFGLVAVPGTFYVQALTVSPAAWGAAIPVGAIGTALLVVNNLRDASTDVKAGKRTLVVRLGTAAGKAEYVLLLALAFATPLAMWALGLASAWVLLALLSAPLAVPLLRQVLGQQGAALNPALGGTARLQLVFGVLFSVGLWLR</sequence>
<comment type="pathway">
    <text evidence="8">Quinol/quinone metabolism; menaquinone biosynthesis; menaquinol from 1,4-dihydroxy-2-naphthoate: step 1/2.</text>
</comment>
<dbReference type="InterPro" id="IPR004657">
    <property type="entry name" value="MenA"/>
</dbReference>
<feature type="transmembrane region" description="Helical" evidence="8">
    <location>
        <begin position="49"/>
        <end position="68"/>
    </location>
</feature>
<organism evidence="10 11">
    <name type="scientific">Melittangium boletus DSM 14713</name>
    <dbReference type="NCBI Taxonomy" id="1294270"/>
    <lineage>
        <taxon>Bacteria</taxon>
        <taxon>Pseudomonadati</taxon>
        <taxon>Myxococcota</taxon>
        <taxon>Myxococcia</taxon>
        <taxon>Myxococcales</taxon>
        <taxon>Cystobacterineae</taxon>
        <taxon>Archangiaceae</taxon>
        <taxon>Melittangium</taxon>
    </lineage>
</organism>
<dbReference type="HAMAP" id="MF_01937">
    <property type="entry name" value="MenA_1"/>
    <property type="match status" value="1"/>
</dbReference>
<dbReference type="InterPro" id="IPR026046">
    <property type="entry name" value="UBIAD1"/>
</dbReference>
<dbReference type="GO" id="GO:0042371">
    <property type="term" value="P:vitamin K biosynthetic process"/>
    <property type="evidence" value="ECO:0007669"/>
    <property type="project" value="TreeGrafter"/>
</dbReference>
<dbReference type="Pfam" id="PF01040">
    <property type="entry name" value="UbiA"/>
    <property type="match status" value="1"/>
</dbReference>
<evidence type="ECO:0000256" key="5">
    <source>
        <dbReference type="ARBA" id="ARBA00022692"/>
    </source>
</evidence>
<name>A0A250IQ13_9BACT</name>
<evidence type="ECO:0000256" key="2">
    <source>
        <dbReference type="ARBA" id="ARBA00022428"/>
    </source>
</evidence>
<dbReference type="GO" id="GO:0009234">
    <property type="term" value="P:menaquinone biosynthetic process"/>
    <property type="evidence" value="ECO:0007669"/>
    <property type="project" value="UniProtKB-UniRule"/>
</dbReference>
<evidence type="ECO:0000313" key="10">
    <source>
        <dbReference type="EMBL" id="ATB33368.1"/>
    </source>
</evidence>
<evidence type="ECO:0000256" key="9">
    <source>
        <dbReference type="NCBIfam" id="TIGR00751"/>
    </source>
</evidence>
<evidence type="ECO:0000256" key="3">
    <source>
        <dbReference type="ARBA" id="ARBA00022475"/>
    </source>
</evidence>
<dbReference type="UniPathway" id="UPA00079">
    <property type="reaction ID" value="UER00168"/>
</dbReference>
<dbReference type="NCBIfam" id="TIGR00751">
    <property type="entry name" value="menA"/>
    <property type="match status" value="1"/>
</dbReference>
<accession>A0A250IQ13</accession>
<dbReference type="PANTHER" id="PTHR13929">
    <property type="entry name" value="1,4-DIHYDROXY-2-NAPHTHOATE OCTAPRENYLTRANSFERASE"/>
    <property type="match status" value="1"/>
</dbReference>